<dbReference type="AlphaFoldDB" id="A0AAE4K1B3"/>
<evidence type="ECO:0000256" key="1">
    <source>
        <dbReference type="SAM" id="MobiDB-lite"/>
    </source>
</evidence>
<feature type="transmembrane region" description="Helical" evidence="2">
    <location>
        <begin position="204"/>
        <end position="223"/>
    </location>
</feature>
<comment type="caution">
    <text evidence="3">The sequence shown here is derived from an EMBL/GenBank/DDBJ whole genome shotgun (WGS) entry which is preliminary data.</text>
</comment>
<dbReference type="Proteomes" id="UP001180729">
    <property type="component" value="Unassembled WGS sequence"/>
</dbReference>
<keyword evidence="2" id="KW-0472">Membrane</keyword>
<evidence type="ECO:0000256" key="2">
    <source>
        <dbReference type="SAM" id="Phobius"/>
    </source>
</evidence>
<evidence type="ECO:0000313" key="4">
    <source>
        <dbReference type="Proteomes" id="UP001180729"/>
    </source>
</evidence>
<feature type="transmembrane region" description="Helical" evidence="2">
    <location>
        <begin position="139"/>
        <end position="163"/>
    </location>
</feature>
<feature type="transmembrane region" description="Helical" evidence="2">
    <location>
        <begin position="51"/>
        <end position="73"/>
    </location>
</feature>
<reference evidence="3" key="1">
    <citation type="submission" date="2022-06" db="EMBL/GenBank/DDBJ databases">
        <title>Draft Genome Sequences of Three Actinomyces oris Strains, Isolated from Healthy Human Feces.</title>
        <authorList>
            <person name="Ye Y."/>
            <person name="Liu C."/>
            <person name="Zhao J."/>
            <person name="Xu J."/>
            <person name="Huang H."/>
            <person name="Wang B."/>
            <person name="Wei J."/>
            <person name="Jing X."/>
        </authorList>
    </citation>
    <scope>NUCLEOTIDE SEQUENCE</scope>
    <source>
        <strain evidence="3">CNGBCC1803368</strain>
    </source>
</reference>
<protein>
    <submittedName>
        <fullName evidence="3">ABC transporter permease</fullName>
    </submittedName>
</protein>
<organism evidence="3 4">
    <name type="scientific">Actinomyces oris</name>
    <dbReference type="NCBI Taxonomy" id="544580"/>
    <lineage>
        <taxon>Bacteria</taxon>
        <taxon>Bacillati</taxon>
        <taxon>Actinomycetota</taxon>
        <taxon>Actinomycetes</taxon>
        <taxon>Actinomycetales</taxon>
        <taxon>Actinomycetaceae</taxon>
        <taxon>Actinomyces</taxon>
    </lineage>
</organism>
<keyword evidence="2" id="KW-0812">Transmembrane</keyword>
<keyword evidence="2" id="KW-1133">Transmembrane helix</keyword>
<evidence type="ECO:0000313" key="3">
    <source>
        <dbReference type="EMBL" id="MDT0248945.1"/>
    </source>
</evidence>
<accession>A0AAE4K1B3</accession>
<proteinExistence type="predicted"/>
<feature type="compositionally biased region" description="Low complexity" evidence="1">
    <location>
        <begin position="1"/>
        <end position="18"/>
    </location>
</feature>
<feature type="transmembrane region" description="Helical" evidence="2">
    <location>
        <begin position="85"/>
        <end position="108"/>
    </location>
</feature>
<dbReference type="EMBL" id="JAMZMH010000007">
    <property type="protein sequence ID" value="MDT0248945.1"/>
    <property type="molecule type" value="Genomic_DNA"/>
</dbReference>
<feature type="transmembrane region" description="Helical" evidence="2">
    <location>
        <begin position="261"/>
        <end position="279"/>
    </location>
</feature>
<gene>
    <name evidence="3" type="ORF">RMW62_07600</name>
</gene>
<sequence>MTTSAALSPVPAVVAPTSDHGSPGSRQSSAPGFLTAVGVELLKMRRLRTPVITALIVGTSVALCSMSLFSASFTESSHDPHTMPWARLLLTTGFFNAMIGPILVSVLASRQTDIEHTGSGWNLAAASGLTPGTLCRAKLVALSLLIVPAVTGQSLGIITLARFRGLSVALDVGPWATYTTLLICVDLAMCAYFLWLAAVVENQMIVMSTGLLSGFIGIFTLLVPPEIVQWTPWGYYALITPAAMSATAHSQPDVTYIDVPAGWIAGFLILTVLLFTVVTHRLDKIER</sequence>
<dbReference type="RefSeq" id="WP_311372792.1">
    <property type="nucleotide sequence ID" value="NZ_JAMZMH010000007.1"/>
</dbReference>
<name>A0AAE4K1B3_9ACTO</name>
<feature type="region of interest" description="Disordered" evidence="1">
    <location>
        <begin position="1"/>
        <end position="29"/>
    </location>
</feature>
<feature type="transmembrane region" description="Helical" evidence="2">
    <location>
        <begin position="175"/>
        <end position="197"/>
    </location>
</feature>